<feature type="domain" description="Pleiotrophin/Midkine N-terminal" evidence="2">
    <location>
        <begin position="55"/>
        <end position="89"/>
    </location>
</feature>
<dbReference type="InterPro" id="IPR020089">
    <property type="entry name" value="PTN/MK_N_dom"/>
</dbReference>
<evidence type="ECO:0000259" key="2">
    <source>
        <dbReference type="Pfam" id="PF05196"/>
    </source>
</evidence>
<name>A0A136J9N1_9PEZI</name>
<reference evidence="4" key="1">
    <citation type="submission" date="2016-02" db="EMBL/GenBank/DDBJ databases">
        <title>Draft genome sequence of Microdochium bolleyi, a fungal endophyte of beachgrass.</title>
        <authorList>
            <consortium name="DOE Joint Genome Institute"/>
            <person name="David A.S."/>
            <person name="May G."/>
            <person name="Haridas S."/>
            <person name="Lim J."/>
            <person name="Wang M."/>
            <person name="Labutti K."/>
            <person name="Lipzen A."/>
            <person name="Barry K."/>
            <person name="Grigoriev I.V."/>
        </authorList>
    </citation>
    <scope>NUCLEOTIDE SEQUENCE [LARGE SCALE GENOMIC DNA]</scope>
    <source>
        <strain evidence="4">J235TASD1</strain>
    </source>
</reference>
<evidence type="ECO:0000313" key="3">
    <source>
        <dbReference type="EMBL" id="KXJ93860.1"/>
    </source>
</evidence>
<dbReference type="EMBL" id="KQ964247">
    <property type="protein sequence ID" value="KXJ93860.1"/>
    <property type="molecule type" value="Genomic_DNA"/>
</dbReference>
<gene>
    <name evidence="3" type="ORF">Micbo1qcDRAFT_172749</name>
</gene>
<dbReference type="GO" id="GO:0008083">
    <property type="term" value="F:growth factor activity"/>
    <property type="evidence" value="ECO:0007669"/>
    <property type="project" value="InterPro"/>
</dbReference>
<keyword evidence="4" id="KW-1185">Reference proteome</keyword>
<feature type="compositionally biased region" description="Basic residues" evidence="1">
    <location>
        <begin position="187"/>
        <end position="202"/>
    </location>
</feature>
<dbReference type="Pfam" id="PF05196">
    <property type="entry name" value="PTN_MK_N"/>
    <property type="match status" value="1"/>
</dbReference>
<protein>
    <recommendedName>
        <fullName evidence="2">Pleiotrophin/Midkine N-terminal domain-containing protein</fullName>
    </recommendedName>
</protein>
<dbReference type="AlphaFoldDB" id="A0A136J9N1"/>
<dbReference type="InParanoid" id="A0A136J9N1"/>
<evidence type="ECO:0000256" key="1">
    <source>
        <dbReference type="SAM" id="MobiDB-lite"/>
    </source>
</evidence>
<sequence length="295" mass="32597">MVFPLPALLQADDAAVLGLLLDTRLGSTCNAVLAEEGEVVSPEEEMEQSYHTGPNDKVDINKHNSKCKTVKYRACIESDKDCEKGCRDNWTELDIVLERAKKTTLFKKVDDIVDAMIVLIAVVKNMARTQRIKSRSRSGERMNGSASSRASFTCRCAVPKMETGKLSDDGNHHARPRRYPGVGVVSHLRRQPPSRNPTKSRKTWGENKHLTMPNRPGLDRNWGVNYRKYGADDDGQAQVGISAARTSLGQAVVLPPPSRAGQLGQGGRARERLRRLLLGGELLSRLLCRVSVAEN</sequence>
<dbReference type="Proteomes" id="UP000070501">
    <property type="component" value="Unassembled WGS sequence"/>
</dbReference>
<proteinExistence type="predicted"/>
<organism evidence="3 4">
    <name type="scientific">Microdochium bolleyi</name>
    <dbReference type="NCBI Taxonomy" id="196109"/>
    <lineage>
        <taxon>Eukaryota</taxon>
        <taxon>Fungi</taxon>
        <taxon>Dikarya</taxon>
        <taxon>Ascomycota</taxon>
        <taxon>Pezizomycotina</taxon>
        <taxon>Sordariomycetes</taxon>
        <taxon>Xylariomycetidae</taxon>
        <taxon>Xylariales</taxon>
        <taxon>Microdochiaceae</taxon>
        <taxon>Microdochium</taxon>
    </lineage>
</organism>
<evidence type="ECO:0000313" key="4">
    <source>
        <dbReference type="Proteomes" id="UP000070501"/>
    </source>
</evidence>
<accession>A0A136J9N1</accession>
<feature type="region of interest" description="Disordered" evidence="1">
    <location>
        <begin position="187"/>
        <end position="208"/>
    </location>
</feature>